<dbReference type="InterPro" id="IPR007110">
    <property type="entry name" value="Ig-like_dom"/>
</dbReference>
<protein>
    <recommendedName>
        <fullName evidence="1">Ig-like domain-containing protein</fullName>
    </recommendedName>
</protein>
<dbReference type="Ensembl" id="ENSSANT00000085592.1">
    <property type="protein sequence ID" value="ENSSANP00000080533.1"/>
    <property type="gene ID" value="ENSSANG00000040039.1"/>
</dbReference>
<evidence type="ECO:0000313" key="2">
    <source>
        <dbReference type="Ensembl" id="ENSSANP00000080533.1"/>
    </source>
</evidence>
<dbReference type="InterPro" id="IPR036179">
    <property type="entry name" value="Ig-like_dom_sf"/>
</dbReference>
<dbReference type="SUPFAM" id="SSF48726">
    <property type="entry name" value="Immunoglobulin"/>
    <property type="match status" value="1"/>
</dbReference>
<evidence type="ECO:0000259" key="1">
    <source>
        <dbReference type="PROSITE" id="PS50835"/>
    </source>
</evidence>
<dbReference type="PANTHER" id="PTHR23267">
    <property type="entry name" value="IMMUNOGLOBULIN LIGHT CHAIN"/>
    <property type="match status" value="1"/>
</dbReference>
<dbReference type="InterPro" id="IPR013106">
    <property type="entry name" value="Ig_V-set"/>
</dbReference>
<proteinExistence type="predicted"/>
<dbReference type="InterPro" id="IPR003599">
    <property type="entry name" value="Ig_sub"/>
</dbReference>
<dbReference type="SMART" id="SM00406">
    <property type="entry name" value="IGv"/>
    <property type="match status" value="1"/>
</dbReference>
<dbReference type="Pfam" id="PF07686">
    <property type="entry name" value="V-set"/>
    <property type="match status" value="1"/>
</dbReference>
<name>A0A671RBA9_9TELE</name>
<dbReference type="FunFam" id="2.60.40.10:FF:001495">
    <property type="entry name" value="Si:dkey-234i14.13"/>
    <property type="match status" value="1"/>
</dbReference>
<dbReference type="InterPro" id="IPR050150">
    <property type="entry name" value="IgV_Light_Chain"/>
</dbReference>
<organism evidence="2 3">
    <name type="scientific">Sinocyclocheilus anshuiensis</name>
    <dbReference type="NCBI Taxonomy" id="1608454"/>
    <lineage>
        <taxon>Eukaryota</taxon>
        <taxon>Metazoa</taxon>
        <taxon>Chordata</taxon>
        <taxon>Craniata</taxon>
        <taxon>Vertebrata</taxon>
        <taxon>Euteleostomi</taxon>
        <taxon>Actinopterygii</taxon>
        <taxon>Neopterygii</taxon>
        <taxon>Teleostei</taxon>
        <taxon>Ostariophysi</taxon>
        <taxon>Cypriniformes</taxon>
        <taxon>Cyprinidae</taxon>
        <taxon>Cyprininae</taxon>
        <taxon>Sinocyclocheilus</taxon>
    </lineage>
</organism>
<dbReference type="Proteomes" id="UP000472260">
    <property type="component" value="Unassembled WGS sequence"/>
</dbReference>
<evidence type="ECO:0000313" key="3">
    <source>
        <dbReference type="Proteomes" id="UP000472260"/>
    </source>
</evidence>
<reference evidence="2" key="2">
    <citation type="submission" date="2025-09" db="UniProtKB">
        <authorList>
            <consortium name="Ensembl"/>
        </authorList>
    </citation>
    <scope>IDENTIFICATION</scope>
</reference>
<dbReference type="SMART" id="SM00409">
    <property type="entry name" value="IG"/>
    <property type="match status" value="1"/>
</dbReference>
<dbReference type="AlphaFoldDB" id="A0A671RBA9"/>
<feature type="domain" description="Ig-like" evidence="1">
    <location>
        <begin position="47"/>
        <end position="158"/>
    </location>
</feature>
<sequence length="158" mass="17442">MYSPITTKLIKCIISEIWGQVTVTQNPEIESIKQGETVTIRCKTSQPEIWGQVTVTQNPEIESIKQGETVTISCKTSQPISGCSDCVSWYQQKPGEAPKLLIYYTSSLQSGTPSRFSGSGSSYGSDFSLTISGVQTEDTGDYYCMSYHSINSKYVFTQ</sequence>
<dbReference type="PROSITE" id="PS50835">
    <property type="entry name" value="IG_LIKE"/>
    <property type="match status" value="1"/>
</dbReference>
<dbReference type="Gene3D" id="2.60.40.10">
    <property type="entry name" value="Immunoglobulins"/>
    <property type="match status" value="1"/>
</dbReference>
<dbReference type="InterPro" id="IPR013783">
    <property type="entry name" value="Ig-like_fold"/>
</dbReference>
<accession>A0A671RBA9</accession>
<keyword evidence="3" id="KW-1185">Reference proteome</keyword>
<reference evidence="2" key="1">
    <citation type="submission" date="2025-08" db="UniProtKB">
        <authorList>
            <consortium name="Ensembl"/>
        </authorList>
    </citation>
    <scope>IDENTIFICATION</scope>
</reference>